<evidence type="ECO:0000256" key="1">
    <source>
        <dbReference type="SAM" id="MobiDB-lite"/>
    </source>
</evidence>
<dbReference type="EMBL" id="JAUEPN010000008">
    <property type="protein sequence ID" value="KAK3292024.1"/>
    <property type="molecule type" value="Genomic_DNA"/>
</dbReference>
<organism evidence="2 3">
    <name type="scientific">Chaetomium fimeti</name>
    <dbReference type="NCBI Taxonomy" id="1854472"/>
    <lineage>
        <taxon>Eukaryota</taxon>
        <taxon>Fungi</taxon>
        <taxon>Dikarya</taxon>
        <taxon>Ascomycota</taxon>
        <taxon>Pezizomycotina</taxon>
        <taxon>Sordariomycetes</taxon>
        <taxon>Sordariomycetidae</taxon>
        <taxon>Sordariales</taxon>
        <taxon>Chaetomiaceae</taxon>
        <taxon>Chaetomium</taxon>
    </lineage>
</organism>
<feature type="compositionally biased region" description="Acidic residues" evidence="1">
    <location>
        <begin position="136"/>
        <end position="145"/>
    </location>
</feature>
<comment type="caution">
    <text evidence="2">The sequence shown here is derived from an EMBL/GenBank/DDBJ whole genome shotgun (WGS) entry which is preliminary data.</text>
</comment>
<evidence type="ECO:0000313" key="3">
    <source>
        <dbReference type="Proteomes" id="UP001278766"/>
    </source>
</evidence>
<keyword evidence="3" id="KW-1185">Reference proteome</keyword>
<evidence type="ECO:0000313" key="2">
    <source>
        <dbReference type="EMBL" id="KAK3292024.1"/>
    </source>
</evidence>
<gene>
    <name evidence="2" type="ORF">B0H64DRAFT_377580</name>
</gene>
<name>A0AAE0LPC6_9PEZI</name>
<reference evidence="2" key="2">
    <citation type="submission" date="2023-06" db="EMBL/GenBank/DDBJ databases">
        <authorList>
            <consortium name="Lawrence Berkeley National Laboratory"/>
            <person name="Haridas S."/>
            <person name="Hensen N."/>
            <person name="Bonometti L."/>
            <person name="Westerberg I."/>
            <person name="Brannstrom I.O."/>
            <person name="Guillou S."/>
            <person name="Cros-Aarteil S."/>
            <person name="Calhoun S."/>
            <person name="Kuo A."/>
            <person name="Mondo S."/>
            <person name="Pangilinan J."/>
            <person name="Riley R."/>
            <person name="Labutti K."/>
            <person name="Andreopoulos B."/>
            <person name="Lipzen A."/>
            <person name="Chen C."/>
            <person name="Yanf M."/>
            <person name="Daum C."/>
            <person name="Ng V."/>
            <person name="Clum A."/>
            <person name="Steindorff A."/>
            <person name="Ohm R."/>
            <person name="Martin F."/>
            <person name="Silar P."/>
            <person name="Natvig D."/>
            <person name="Lalanne C."/>
            <person name="Gautier V."/>
            <person name="Ament-Velasquez S.L."/>
            <person name="Kruys A."/>
            <person name="Hutchinson M.I."/>
            <person name="Powell A.J."/>
            <person name="Barry K."/>
            <person name="Miller A.N."/>
            <person name="Grigoriev I.V."/>
            <person name="Debuchy R."/>
            <person name="Gladieux P."/>
            <person name="Thoren M.H."/>
            <person name="Johannesson H."/>
        </authorList>
    </citation>
    <scope>NUCLEOTIDE SEQUENCE</scope>
    <source>
        <strain evidence="2">CBS 168.71</strain>
    </source>
</reference>
<proteinExistence type="predicted"/>
<dbReference type="AlphaFoldDB" id="A0AAE0LPC6"/>
<feature type="region of interest" description="Disordered" evidence="1">
    <location>
        <begin position="80"/>
        <end position="203"/>
    </location>
</feature>
<dbReference type="Proteomes" id="UP001278766">
    <property type="component" value="Unassembled WGS sequence"/>
</dbReference>
<evidence type="ECO:0008006" key="4">
    <source>
        <dbReference type="Google" id="ProtNLM"/>
    </source>
</evidence>
<accession>A0AAE0LPC6</accession>
<feature type="region of interest" description="Disordered" evidence="1">
    <location>
        <begin position="297"/>
        <end position="317"/>
    </location>
</feature>
<reference evidence="2" key="1">
    <citation type="journal article" date="2023" name="Mol. Phylogenet. Evol.">
        <title>Genome-scale phylogeny and comparative genomics of the fungal order Sordariales.</title>
        <authorList>
            <person name="Hensen N."/>
            <person name="Bonometti L."/>
            <person name="Westerberg I."/>
            <person name="Brannstrom I.O."/>
            <person name="Guillou S."/>
            <person name="Cros-Aarteil S."/>
            <person name="Calhoun S."/>
            <person name="Haridas S."/>
            <person name="Kuo A."/>
            <person name="Mondo S."/>
            <person name="Pangilinan J."/>
            <person name="Riley R."/>
            <person name="LaButti K."/>
            <person name="Andreopoulos B."/>
            <person name="Lipzen A."/>
            <person name="Chen C."/>
            <person name="Yan M."/>
            <person name="Daum C."/>
            <person name="Ng V."/>
            <person name="Clum A."/>
            <person name="Steindorff A."/>
            <person name="Ohm R.A."/>
            <person name="Martin F."/>
            <person name="Silar P."/>
            <person name="Natvig D.O."/>
            <person name="Lalanne C."/>
            <person name="Gautier V."/>
            <person name="Ament-Velasquez S.L."/>
            <person name="Kruys A."/>
            <person name="Hutchinson M.I."/>
            <person name="Powell A.J."/>
            <person name="Barry K."/>
            <person name="Miller A.N."/>
            <person name="Grigoriev I.V."/>
            <person name="Debuchy R."/>
            <person name="Gladieux P."/>
            <person name="Hiltunen Thoren M."/>
            <person name="Johannesson H."/>
        </authorList>
    </citation>
    <scope>NUCLEOTIDE SEQUENCE</scope>
    <source>
        <strain evidence="2">CBS 168.71</strain>
    </source>
</reference>
<dbReference type="RefSeq" id="XP_062655538.1">
    <property type="nucleotide sequence ID" value="XM_062802532.1"/>
</dbReference>
<sequence>MCLTIFYICPHCTSRCGRSKTISNHGEDTCPGIIEQTRLMKPPHFVDWFCEGRNCPYSEEGRRKTEAEERALLKKQKAAVAHRISLASPSTSRQGPVPRAESHDSDDTEDTEDTQMKDLGEDEAAVVPRAESHDSDDTEMSEVGEGEGTTDMLEPPVDAAAEADQEDREATPRAAARPGQTRCGSEIPMPAPPPLTNRHPNLRPAWARSGTAKDGIEQYKLNFDEETWAQINALASTTVSGASLGNSWEGHEERLLVLLRNCGVPWAYMNSFIPRHTTYGCKSQYSRLKRNASLYNAQDTTCTEPPTKRQRMHDAPN</sequence>
<dbReference type="GeneID" id="87839480"/>
<protein>
    <recommendedName>
        <fullName evidence="4">Myb-like domain-containing protein</fullName>
    </recommendedName>
</protein>